<dbReference type="PANTHER" id="PTHR48051:SF1">
    <property type="entry name" value="RAS SUPPRESSOR PROTEIN 1"/>
    <property type="match status" value="1"/>
</dbReference>
<keyword evidence="2" id="KW-0433">Leucine-rich repeat</keyword>
<dbReference type="EMBL" id="HBGG01038469">
    <property type="protein sequence ID" value="CAD9218973.1"/>
    <property type="molecule type" value="Transcribed_RNA"/>
</dbReference>
<protein>
    <submittedName>
        <fullName evidence="4">Uncharacterized protein</fullName>
    </submittedName>
</protein>
<keyword evidence="3" id="KW-0677">Repeat</keyword>
<dbReference type="EMBL" id="HBGG01038470">
    <property type="protein sequence ID" value="CAD9218974.1"/>
    <property type="molecule type" value="Transcribed_RNA"/>
</dbReference>
<evidence type="ECO:0000256" key="1">
    <source>
        <dbReference type="ARBA" id="ARBA00004430"/>
    </source>
</evidence>
<gene>
    <name evidence="4" type="ORF">TCHU04912_LOCUS19813</name>
    <name evidence="5" type="ORF">TCHU04912_LOCUS19814</name>
</gene>
<dbReference type="SUPFAM" id="SSF52058">
    <property type="entry name" value="L domain-like"/>
    <property type="match status" value="1"/>
</dbReference>
<dbReference type="AlphaFoldDB" id="A0A6U1KJZ0"/>
<reference evidence="4" key="1">
    <citation type="submission" date="2021-01" db="EMBL/GenBank/DDBJ databases">
        <authorList>
            <person name="Corre E."/>
            <person name="Pelletier E."/>
            <person name="Niang G."/>
            <person name="Scheremetjew M."/>
            <person name="Finn R."/>
            <person name="Kale V."/>
            <person name="Holt S."/>
            <person name="Cochrane G."/>
            <person name="Meng A."/>
            <person name="Brown T."/>
            <person name="Cohen L."/>
        </authorList>
    </citation>
    <scope>NUCLEOTIDE SEQUENCE</scope>
    <source>
        <strain evidence="4">PLY429</strain>
    </source>
</reference>
<accession>A0A6U1KJZ0</accession>
<proteinExistence type="predicted"/>
<dbReference type="PANTHER" id="PTHR48051">
    <property type="match status" value="1"/>
</dbReference>
<name>A0A6U1KJZ0_9CHLO</name>
<evidence type="ECO:0000313" key="5">
    <source>
        <dbReference type="EMBL" id="CAD9218974.1"/>
    </source>
</evidence>
<dbReference type="InterPro" id="IPR032675">
    <property type="entry name" value="LRR_dom_sf"/>
</dbReference>
<evidence type="ECO:0000256" key="2">
    <source>
        <dbReference type="ARBA" id="ARBA00022614"/>
    </source>
</evidence>
<comment type="subcellular location">
    <subcellularLocation>
        <location evidence="1">Cytoplasm</location>
        <location evidence="1">Cytoskeleton</location>
        <location evidence="1">Cilium axoneme</location>
    </subcellularLocation>
</comment>
<organism evidence="4">
    <name type="scientific">Tetraselmis chuii</name>
    <dbReference type="NCBI Taxonomy" id="63592"/>
    <lineage>
        <taxon>Eukaryota</taxon>
        <taxon>Viridiplantae</taxon>
        <taxon>Chlorophyta</taxon>
        <taxon>core chlorophytes</taxon>
        <taxon>Chlorodendrophyceae</taxon>
        <taxon>Chlorodendrales</taxon>
        <taxon>Chlorodendraceae</taxon>
        <taxon>Tetraselmis</taxon>
    </lineage>
</organism>
<dbReference type="InterPro" id="IPR050216">
    <property type="entry name" value="LRR_domain-containing"/>
</dbReference>
<dbReference type="Gene3D" id="3.80.10.10">
    <property type="entry name" value="Ribonuclease Inhibitor"/>
    <property type="match status" value="1"/>
</dbReference>
<sequence>MAGLQDFWIYNNHIKRIPDSIGKCKILKRFWFDNNQISEIPETIGDCAELEQLYGSCNRLTKLPMTLVDCAKLDKLAIDGNPVEVLESVPAKLRGKLVNGKPGEGQSVPARPSIAPASTTAAVERSYDALAEHMAPSTLRDHEVDGHVYVEAVNYASNAKRLSTNAAAPRRGLFRWLKAIF</sequence>
<dbReference type="GO" id="GO:0005930">
    <property type="term" value="C:axoneme"/>
    <property type="evidence" value="ECO:0007669"/>
    <property type="project" value="UniProtKB-SubCell"/>
</dbReference>
<evidence type="ECO:0000256" key="3">
    <source>
        <dbReference type="ARBA" id="ARBA00022737"/>
    </source>
</evidence>
<evidence type="ECO:0000313" key="4">
    <source>
        <dbReference type="EMBL" id="CAD9218973.1"/>
    </source>
</evidence>